<dbReference type="InterPro" id="IPR039512">
    <property type="entry name" value="RCHY1_zinc-ribbon"/>
</dbReference>
<dbReference type="PANTHER" id="PTHR21319">
    <property type="entry name" value="RING FINGER AND CHY ZINC FINGER DOMAIN-CONTAINING PROTEIN 1"/>
    <property type="match status" value="1"/>
</dbReference>
<evidence type="ECO:0000256" key="3">
    <source>
        <dbReference type="ARBA" id="ARBA00022771"/>
    </source>
</evidence>
<dbReference type="InterPro" id="IPR012312">
    <property type="entry name" value="Hemerythrin-like"/>
</dbReference>
<reference evidence="9" key="2">
    <citation type="journal article" date="2023" name="Int. J. Mol. Sci.">
        <title>De Novo Assembly and Annotation of 11 Diverse Shrub Willow (Salix) Genomes Reveals Novel Gene Organization in Sex-Linked Regions.</title>
        <authorList>
            <person name="Hyden B."/>
            <person name="Feng K."/>
            <person name="Yates T.B."/>
            <person name="Jawdy S."/>
            <person name="Cereghino C."/>
            <person name="Smart L.B."/>
            <person name="Muchero W."/>
        </authorList>
    </citation>
    <scope>NUCLEOTIDE SEQUENCE</scope>
    <source>
        <tissue evidence="9">Shoot tip</tissue>
    </source>
</reference>
<evidence type="ECO:0000256" key="2">
    <source>
        <dbReference type="ARBA" id="ARBA00022723"/>
    </source>
</evidence>
<gene>
    <name evidence="9" type="ORF">OIU74_023849</name>
</gene>
<dbReference type="Gene3D" id="2.20.28.10">
    <property type="match status" value="1"/>
</dbReference>
<evidence type="ECO:0000259" key="7">
    <source>
        <dbReference type="PROSITE" id="PS51266"/>
    </source>
</evidence>
<feature type="domain" description="CHY-type" evidence="7">
    <location>
        <begin position="874"/>
        <end position="955"/>
    </location>
</feature>
<dbReference type="GO" id="GO:0008270">
    <property type="term" value="F:zinc ion binding"/>
    <property type="evidence" value="ECO:0007669"/>
    <property type="project" value="UniProtKB-KW"/>
</dbReference>
<dbReference type="PROSITE" id="PS50089">
    <property type="entry name" value="ZF_RING_2"/>
    <property type="match status" value="1"/>
</dbReference>
<dbReference type="SUPFAM" id="SSF161219">
    <property type="entry name" value="CHY zinc finger-like"/>
    <property type="match status" value="1"/>
</dbReference>
<dbReference type="EMBL" id="JAPFFM010000004">
    <property type="protein sequence ID" value="KAJ6765049.1"/>
    <property type="molecule type" value="Genomic_DNA"/>
</dbReference>
<dbReference type="FunFam" id="3.30.40.10:FF:000208">
    <property type="entry name" value="Zinc finger protein-related isoform 1"/>
    <property type="match status" value="1"/>
</dbReference>
<dbReference type="PROSITE" id="PS51266">
    <property type="entry name" value="ZF_CHY"/>
    <property type="match status" value="1"/>
</dbReference>
<dbReference type="Proteomes" id="UP001151752">
    <property type="component" value="Chromosome 12"/>
</dbReference>
<dbReference type="PROSITE" id="PS51270">
    <property type="entry name" value="ZF_CTCHY"/>
    <property type="match status" value="1"/>
</dbReference>
<evidence type="ECO:0000313" key="9">
    <source>
        <dbReference type="EMBL" id="KAJ6765049.1"/>
    </source>
</evidence>
<keyword evidence="1" id="KW-0436">Ligase</keyword>
<dbReference type="InterPro" id="IPR037275">
    <property type="entry name" value="Znf_CTCHY_sf"/>
</dbReference>
<dbReference type="GO" id="GO:0061630">
    <property type="term" value="F:ubiquitin protein ligase activity"/>
    <property type="evidence" value="ECO:0007669"/>
    <property type="project" value="UniProtKB-ARBA"/>
</dbReference>
<dbReference type="Pfam" id="PF05495">
    <property type="entry name" value="zf-CHY"/>
    <property type="match status" value="1"/>
</dbReference>
<dbReference type="GO" id="GO:0006511">
    <property type="term" value="P:ubiquitin-dependent protein catabolic process"/>
    <property type="evidence" value="ECO:0007669"/>
    <property type="project" value="TreeGrafter"/>
</dbReference>
<dbReference type="PANTHER" id="PTHR21319:SF61">
    <property type="entry name" value="ZINC FINGER PROTEIN BRUTUS"/>
    <property type="match status" value="1"/>
</dbReference>
<dbReference type="GO" id="GO:0005634">
    <property type="term" value="C:nucleus"/>
    <property type="evidence" value="ECO:0007669"/>
    <property type="project" value="TreeGrafter"/>
</dbReference>
<dbReference type="SMART" id="SM00184">
    <property type="entry name" value="RING"/>
    <property type="match status" value="1"/>
</dbReference>
<dbReference type="GO" id="GO:0006879">
    <property type="term" value="P:intracellular iron ion homeostasis"/>
    <property type="evidence" value="ECO:0007669"/>
    <property type="project" value="UniProtKB-ARBA"/>
</dbReference>
<evidence type="ECO:0000259" key="6">
    <source>
        <dbReference type="PROSITE" id="PS50089"/>
    </source>
</evidence>
<feature type="domain" description="RING-type" evidence="6">
    <location>
        <begin position="1022"/>
        <end position="1063"/>
    </location>
</feature>
<name>A0A9Q0WD74_9ROSI</name>
<keyword evidence="4" id="KW-0862">Zinc</keyword>
<dbReference type="CDD" id="cd16464">
    <property type="entry name" value="RING-H2_Pirh2-like"/>
    <property type="match status" value="1"/>
</dbReference>
<feature type="domain" description="CTCHY-type" evidence="8">
    <location>
        <begin position="958"/>
        <end position="1021"/>
    </location>
</feature>
<dbReference type="AlphaFoldDB" id="A0A9Q0WD74"/>
<dbReference type="InterPro" id="IPR037274">
    <property type="entry name" value="Znf_CHY_sf"/>
</dbReference>
<dbReference type="SUPFAM" id="SSF57850">
    <property type="entry name" value="RING/U-box"/>
    <property type="match status" value="1"/>
</dbReference>
<evidence type="ECO:0000256" key="5">
    <source>
        <dbReference type="PROSITE-ProRule" id="PRU00601"/>
    </source>
</evidence>
<dbReference type="Gene3D" id="1.20.120.520">
    <property type="entry name" value="nmb1532 protein domain like"/>
    <property type="match status" value="3"/>
</dbReference>
<keyword evidence="10" id="KW-1185">Reference proteome</keyword>
<protein>
    <submittedName>
        <fullName evidence="9">RING FINGER AND CHY ZINC FINGER DOMAIN-CONTAINING PROTEIN 1</fullName>
    </submittedName>
</protein>
<comment type="caution">
    <text evidence="9">The sequence shown here is derived from an EMBL/GenBank/DDBJ whole genome shotgun (WGS) entry which is preliminary data.</text>
</comment>
<keyword evidence="3 5" id="KW-0863">Zinc-finger</keyword>
<keyword evidence="2" id="KW-0479">Metal-binding</keyword>
<accession>A0A9Q0WD74</accession>
<dbReference type="CDD" id="cd12108">
    <property type="entry name" value="Hr-like"/>
    <property type="match status" value="3"/>
</dbReference>
<dbReference type="InterPro" id="IPR013083">
    <property type="entry name" value="Znf_RING/FYVE/PHD"/>
</dbReference>
<dbReference type="Pfam" id="PF01814">
    <property type="entry name" value="Hemerythrin"/>
    <property type="match status" value="2"/>
</dbReference>
<sequence length="1141" mass="130433">MATSLPEIQQCGEGVILSKSAKRVGSKGGLESEEEDTKSPILIFLYFHKAIRNELDSLHRLALAFATGHQNVEIKPLFQRYRFLRLIYKYHSNAEDEVIFPALDNRVKNVANSYSLEHKGESSLFDQLFELLNSYTQSNESFPRELASCTGALQTSLSQHMAKEEQQVFPLLIEKFSVEEQASLIWQFICSIPVNMLAEFLPWLSSSISPVEYQDMLKCLSMIIPKEKLLQQVIFTWMEGKKSTDAVESYVDNLEVLSQKDSPTSMLIMELDKVKCTCKTSKTGKRKYLEPSNEDSDTMETHPIDEILLWHNAIKRELNEIADEAKKIQSSGDFSNLTAFDERLQFIAEICIFHSIAEDKVIFPAVGGEFSFSKEHAEEENQFNEFRCLIESIQSAGASSNSVSDFYAKLCSHADQIIETIQRHFHNEEVQVLPLARKHFSFRKQKELLYQSLCVIPLKVIERVLPWLVGLLTENEARNFLKNMQSAAPAADTALVTLFTGWACKGRSQVLCQSVTVSKGHRKRNISGSCKKSNICNPIETPDAHEPSCSDRSCCVPALNSSLFVWEVDTVSSNLGYTERPIDTVFKFHKAISKDLEHLDVESGKLSDCNEAFLQQFIGRFRLLWGLYRAHSNAEDEIVFPALESKEGLHNVSHSYTLDHKQEEELFEDISFVLSELSHLHENFQKFQVMEDPTRSTLELSTSHIDDYMGKYNELATKIQWMCKSVRVTLDQHINREELELWPLFDRHFSIREQDKLVGRIIGTTGAEVLQSMLPWVTSALTQDEQNKMMDTWKQATRNTMFNQWLNECWNEPSASLVETEPSEDTIYKEGREFQESVDQSDLFKPGWKDIFRMNQNELESEIRKVYRDSTLDPRRKSYLVQNLLTSRWIAAQQKSPQETAGENSTASDLFACRFCHDKVSDHTMDRKATTEMMCMRCLKVQPVGQICATPTCNGLSMAKYYCNICKFFDDERSVYHCPFCNLCRVGKGLGIDFFHCMTCNCCLGIKLVNHKCLEKGLETNCPICCDFLFTSSATVRALPCGHYMHSACFQAYTCSHYTCPICCKSLGDMAVYFGMLDALLAAEELPEEYRDRCQDILCNDCDQKGSAQFHWLYHKCGLCGSYNTRVIKNEVTHPNCTTRL</sequence>
<dbReference type="InterPro" id="IPR001841">
    <property type="entry name" value="Znf_RING"/>
</dbReference>
<proteinExistence type="predicted"/>
<evidence type="ECO:0000313" key="10">
    <source>
        <dbReference type="Proteomes" id="UP001151752"/>
    </source>
</evidence>
<organism evidence="9 10">
    <name type="scientific">Salix koriyanagi</name>
    <dbReference type="NCBI Taxonomy" id="2511006"/>
    <lineage>
        <taxon>Eukaryota</taxon>
        <taxon>Viridiplantae</taxon>
        <taxon>Streptophyta</taxon>
        <taxon>Embryophyta</taxon>
        <taxon>Tracheophyta</taxon>
        <taxon>Spermatophyta</taxon>
        <taxon>Magnoliopsida</taxon>
        <taxon>eudicotyledons</taxon>
        <taxon>Gunneridae</taxon>
        <taxon>Pentapetalae</taxon>
        <taxon>rosids</taxon>
        <taxon>fabids</taxon>
        <taxon>Malpighiales</taxon>
        <taxon>Salicaceae</taxon>
        <taxon>Saliceae</taxon>
        <taxon>Salix</taxon>
    </lineage>
</organism>
<evidence type="ECO:0000259" key="8">
    <source>
        <dbReference type="PROSITE" id="PS51270"/>
    </source>
</evidence>
<dbReference type="GO" id="GO:0016874">
    <property type="term" value="F:ligase activity"/>
    <property type="evidence" value="ECO:0007669"/>
    <property type="project" value="UniProtKB-KW"/>
</dbReference>
<dbReference type="GO" id="GO:0016567">
    <property type="term" value="P:protein ubiquitination"/>
    <property type="evidence" value="ECO:0007669"/>
    <property type="project" value="TreeGrafter"/>
</dbReference>
<dbReference type="Gene3D" id="3.30.40.10">
    <property type="entry name" value="Zinc/RING finger domain, C3HC4 (zinc finger)"/>
    <property type="match status" value="1"/>
</dbReference>
<evidence type="ECO:0000256" key="4">
    <source>
        <dbReference type="ARBA" id="ARBA00022833"/>
    </source>
</evidence>
<evidence type="ECO:0000256" key="1">
    <source>
        <dbReference type="ARBA" id="ARBA00022598"/>
    </source>
</evidence>
<dbReference type="Pfam" id="PF14599">
    <property type="entry name" value="zinc_ribbon_6"/>
    <property type="match status" value="1"/>
</dbReference>
<dbReference type="SUPFAM" id="SSF161245">
    <property type="entry name" value="Zinc hairpin stack"/>
    <property type="match status" value="1"/>
</dbReference>
<reference evidence="9" key="1">
    <citation type="submission" date="2022-11" db="EMBL/GenBank/DDBJ databases">
        <authorList>
            <person name="Hyden B.L."/>
            <person name="Feng K."/>
            <person name="Yates T."/>
            <person name="Jawdy S."/>
            <person name="Smart L.B."/>
            <person name="Muchero W."/>
        </authorList>
    </citation>
    <scope>NUCLEOTIDE SEQUENCE</scope>
    <source>
        <tissue evidence="9">Shoot tip</tissue>
    </source>
</reference>
<dbReference type="InterPro" id="IPR008913">
    <property type="entry name" value="Znf_CHY"/>
</dbReference>
<dbReference type="InterPro" id="IPR017921">
    <property type="entry name" value="Znf_CTCHY"/>
</dbReference>